<feature type="compositionally biased region" description="Basic and acidic residues" evidence="1">
    <location>
        <begin position="47"/>
        <end position="62"/>
    </location>
</feature>
<evidence type="ECO:0000256" key="1">
    <source>
        <dbReference type="SAM" id="MobiDB-lite"/>
    </source>
</evidence>
<feature type="compositionally biased region" description="Low complexity" evidence="1">
    <location>
        <begin position="11"/>
        <end position="23"/>
    </location>
</feature>
<proteinExistence type="predicted"/>
<dbReference type="Proteomes" id="UP000663870">
    <property type="component" value="Unassembled WGS sequence"/>
</dbReference>
<dbReference type="Proteomes" id="UP000663854">
    <property type="component" value="Unassembled WGS sequence"/>
</dbReference>
<protein>
    <submittedName>
        <fullName evidence="3">Uncharacterized protein</fullName>
    </submittedName>
</protein>
<comment type="caution">
    <text evidence="3">The sequence shown here is derived from an EMBL/GenBank/DDBJ whole genome shotgun (WGS) entry which is preliminary data.</text>
</comment>
<dbReference type="AlphaFoldDB" id="A0A816DRJ1"/>
<evidence type="ECO:0000313" key="4">
    <source>
        <dbReference type="Proteomes" id="UP000663870"/>
    </source>
</evidence>
<feature type="compositionally biased region" description="Basic and acidic residues" evidence="1">
    <location>
        <begin position="95"/>
        <end position="132"/>
    </location>
</feature>
<reference evidence="3" key="1">
    <citation type="submission" date="2021-02" db="EMBL/GenBank/DDBJ databases">
        <authorList>
            <person name="Nowell W R."/>
        </authorList>
    </citation>
    <scope>NUCLEOTIDE SEQUENCE</scope>
</reference>
<accession>A0A816DRJ1</accession>
<evidence type="ECO:0000313" key="3">
    <source>
        <dbReference type="EMBL" id="CAF1642327.1"/>
    </source>
</evidence>
<feature type="region of interest" description="Disordered" evidence="1">
    <location>
        <begin position="1"/>
        <end position="137"/>
    </location>
</feature>
<sequence>MPVKKRASLGRSTSAARRMAATRAAEDSEDTRIRLDGQRARQAASRAAEDSEDTRTRLDGQRARQAASRAAESPERRQGRRVDDRARHAASRAAESPERRQGRREEDRARHAATRGAEDPIQRRTRSEDQRRRQAASRAAQWTFMEGEAFRYDPANNYDSHPQLYIGQMSDVCPYCNALKWHAETRGMCCSGGKEQRLNRSISWITLENTIPAFK</sequence>
<gene>
    <name evidence="3" type="ORF">JXQ802_LOCUS53381</name>
    <name evidence="2" type="ORF">PYM288_LOCUS36993</name>
</gene>
<dbReference type="EMBL" id="CAJNOL010009286">
    <property type="protein sequence ID" value="CAF1642327.1"/>
    <property type="molecule type" value="Genomic_DNA"/>
</dbReference>
<dbReference type="EMBL" id="CAJNOH010007627">
    <property type="protein sequence ID" value="CAF1462191.1"/>
    <property type="molecule type" value="Genomic_DNA"/>
</dbReference>
<feature type="compositionally biased region" description="Basic and acidic residues" evidence="1">
    <location>
        <begin position="24"/>
        <end position="39"/>
    </location>
</feature>
<evidence type="ECO:0000313" key="2">
    <source>
        <dbReference type="EMBL" id="CAF1462191.1"/>
    </source>
</evidence>
<keyword evidence="4" id="KW-1185">Reference proteome</keyword>
<feature type="compositionally biased region" description="Basic and acidic residues" evidence="1">
    <location>
        <begin position="72"/>
        <end position="87"/>
    </location>
</feature>
<organism evidence="3 4">
    <name type="scientific">Rotaria sordida</name>
    <dbReference type="NCBI Taxonomy" id="392033"/>
    <lineage>
        <taxon>Eukaryota</taxon>
        <taxon>Metazoa</taxon>
        <taxon>Spiralia</taxon>
        <taxon>Gnathifera</taxon>
        <taxon>Rotifera</taxon>
        <taxon>Eurotatoria</taxon>
        <taxon>Bdelloidea</taxon>
        <taxon>Philodinida</taxon>
        <taxon>Philodinidae</taxon>
        <taxon>Rotaria</taxon>
    </lineage>
</organism>
<name>A0A816DRJ1_9BILA</name>